<dbReference type="GO" id="GO:0000155">
    <property type="term" value="F:phosphorelay sensor kinase activity"/>
    <property type="evidence" value="ECO:0007669"/>
    <property type="project" value="InterPro"/>
</dbReference>
<evidence type="ECO:0000259" key="25">
    <source>
        <dbReference type="PROSITE" id="PS50109"/>
    </source>
</evidence>
<dbReference type="InterPro" id="IPR025291">
    <property type="entry name" value="DUF4153"/>
</dbReference>
<dbReference type="Pfam" id="PF00512">
    <property type="entry name" value="HisKA"/>
    <property type="match status" value="1"/>
</dbReference>
<sequence>MSREEPLSRLTSIRARLAALVAAGGLVAVLVGAVGSRAGVPVWLAVPATLAVAVMITRWLATGLTQPLREMTEAAERMAAGDYDVQITTTARDEVGVLAQAFTTMARRLGEAEEHRRRLVATVSHELRTPLSAQQALLENLADGVTTPDEPSLRAALAQSERLGALVGDLLDLSRGDGRGVPLHPEPIPVGALLEQAAAEGALQGRDVSLALDVQPADLVVTADRGRLAQVVANLLDNAVRHSPAGGTVTLAARHVTTGVPRWSLVVSDEGPGLSPERAEHLVDRFGAGGDSGGGTGLGLAIAGWVVTMHGGRIEALPPLDGRVGARIRVTLPIEPDLSGATRTDQTAQTARPIQAEKEMTMSPADRPESTSRPATAARPAGTGTAGAPRPAGSRAVATHPAPALPPQGALRATAPAAPGLATLARWWPERDSTPQPGMLLAALSVGLAAAVLVVDAEVGLGLLIVLALGGVLIWRASPHRATRWSWLTAALALPLGLTTVLRADVGYVLLAMLTAGTLAAIACTRATTLVGMALSVAAWPTAGLRGLPLLDRTVRRLGRRGNLWSGARILVVSLALLLVFGGLLASADAVLGSWAAHLVPTLSDVLVLRVFTAVFFTGITLCGLYLALNPPRVEGRSPTELVSSRIPVREWQIPMLVVIAVYLAFLAAQVAAVTGGHDYVLRTTGLTYADSARQGFGQLTLATLLTVLLVAGVRAWGRVETARDRHRMQLTCAALCLLALGVVVSALRRMALYQEAYGYTVARVLADLVEVWFGLVLLALLVSLFAPSRRWLGRAVLLTGVAAVLAFTVGGTTGFVAERNLDRYADGSPVDVAHLARLGDEAVPAVHASALPTRVKACILLDPELRGVRTADPGAEDTATGLSRLAGWNLSRDRAAEIRAGYTLPDDCASDRERVR</sequence>
<dbReference type="InterPro" id="IPR003660">
    <property type="entry name" value="HAMP_dom"/>
</dbReference>
<evidence type="ECO:0000256" key="8">
    <source>
        <dbReference type="ARBA" id="ARBA00022679"/>
    </source>
</evidence>
<feature type="transmembrane region" description="Helical" evidence="24">
    <location>
        <begin position="485"/>
        <end position="504"/>
    </location>
</feature>
<feature type="transmembrane region" description="Helical" evidence="24">
    <location>
        <begin position="772"/>
        <end position="789"/>
    </location>
</feature>
<comment type="subcellular location">
    <subcellularLocation>
        <location evidence="4">Cell membrane</location>
        <topology evidence="4">Multi-pass membrane protein</topology>
    </subcellularLocation>
</comment>
<keyword evidence="12" id="KW-0378">Hydrolase</keyword>
<dbReference type="PANTHER" id="PTHR44936">
    <property type="entry name" value="SENSOR PROTEIN CREC"/>
    <property type="match status" value="1"/>
</dbReference>
<dbReference type="Pfam" id="PF13687">
    <property type="entry name" value="DUF4153"/>
    <property type="match status" value="1"/>
</dbReference>
<evidence type="ECO:0000256" key="2">
    <source>
        <dbReference type="ARBA" id="ARBA00001936"/>
    </source>
</evidence>
<evidence type="ECO:0000256" key="16">
    <source>
        <dbReference type="ARBA" id="ARBA00022989"/>
    </source>
</evidence>
<feature type="transmembrane region" description="Helical" evidence="24">
    <location>
        <begin position="564"/>
        <end position="587"/>
    </location>
</feature>
<evidence type="ECO:0000256" key="15">
    <source>
        <dbReference type="ARBA" id="ARBA00022912"/>
    </source>
</evidence>
<dbReference type="EC" id="2.7.13.3" evidence="5"/>
<keyword evidence="13" id="KW-0067">ATP-binding</keyword>
<dbReference type="PROSITE" id="PS50109">
    <property type="entry name" value="HIS_KIN"/>
    <property type="match status" value="1"/>
</dbReference>
<protein>
    <recommendedName>
        <fullName evidence="21">Signal transduction histidine-protein kinase/phosphatase MprB</fullName>
        <ecNumber evidence="5">2.7.13.3</ecNumber>
    </recommendedName>
    <alternativeName>
        <fullName evidence="22">Mycobacterial persistence regulator B</fullName>
    </alternativeName>
</protein>
<dbReference type="PANTHER" id="PTHR44936:SF9">
    <property type="entry name" value="SENSOR PROTEIN CREC"/>
    <property type="match status" value="1"/>
</dbReference>
<evidence type="ECO:0000256" key="12">
    <source>
        <dbReference type="ARBA" id="ARBA00022801"/>
    </source>
</evidence>
<dbReference type="SMART" id="SM00388">
    <property type="entry name" value="HisKA"/>
    <property type="match status" value="1"/>
</dbReference>
<keyword evidence="19" id="KW-0843">Virulence</keyword>
<feature type="domain" description="HAMP" evidence="26">
    <location>
        <begin position="62"/>
        <end position="114"/>
    </location>
</feature>
<proteinExistence type="predicted"/>
<dbReference type="RefSeq" id="WP_179461314.1">
    <property type="nucleotide sequence ID" value="NZ_JACBZX010000001.1"/>
</dbReference>
<feature type="domain" description="Histidine kinase" evidence="25">
    <location>
        <begin position="122"/>
        <end position="336"/>
    </location>
</feature>
<feature type="compositionally biased region" description="Low complexity" evidence="23">
    <location>
        <begin position="341"/>
        <end position="352"/>
    </location>
</feature>
<evidence type="ECO:0000256" key="19">
    <source>
        <dbReference type="ARBA" id="ARBA00023026"/>
    </source>
</evidence>
<evidence type="ECO:0000256" key="17">
    <source>
        <dbReference type="ARBA" id="ARBA00023012"/>
    </source>
</evidence>
<evidence type="ECO:0000313" key="27">
    <source>
        <dbReference type="EMBL" id="NYG35683.1"/>
    </source>
</evidence>
<feature type="transmembrane region" description="Helical" evidence="24">
    <location>
        <begin position="796"/>
        <end position="818"/>
    </location>
</feature>
<evidence type="ECO:0000256" key="22">
    <source>
        <dbReference type="ARBA" id="ARBA00041776"/>
    </source>
</evidence>
<keyword evidence="8" id="KW-0808">Transferase</keyword>
<comment type="catalytic activity">
    <reaction evidence="1">
        <text>ATP + protein L-histidine = ADP + protein N-phospho-L-histidine.</text>
        <dbReference type="EC" id="2.7.13.3"/>
    </reaction>
</comment>
<feature type="transmembrane region" description="Helical" evidence="24">
    <location>
        <begin position="42"/>
        <end position="61"/>
    </location>
</feature>
<dbReference type="GO" id="GO:0005524">
    <property type="term" value="F:ATP binding"/>
    <property type="evidence" value="ECO:0007669"/>
    <property type="project" value="UniProtKB-KW"/>
</dbReference>
<dbReference type="InterPro" id="IPR036097">
    <property type="entry name" value="HisK_dim/P_sf"/>
</dbReference>
<evidence type="ECO:0000256" key="18">
    <source>
        <dbReference type="ARBA" id="ARBA00023016"/>
    </source>
</evidence>
<evidence type="ECO:0000256" key="10">
    <source>
        <dbReference type="ARBA" id="ARBA00022741"/>
    </source>
</evidence>
<evidence type="ECO:0000256" key="13">
    <source>
        <dbReference type="ARBA" id="ARBA00022840"/>
    </source>
</evidence>
<keyword evidence="18" id="KW-0346">Stress response</keyword>
<keyword evidence="15" id="KW-0904">Protein phosphatase</keyword>
<dbReference type="InterPro" id="IPR003661">
    <property type="entry name" value="HisK_dim/P_dom"/>
</dbReference>
<gene>
    <name evidence="27" type="ORF">BJY28_000152</name>
</gene>
<reference evidence="27 28" key="1">
    <citation type="submission" date="2020-07" db="EMBL/GenBank/DDBJ databases">
        <title>Sequencing the genomes of 1000 actinobacteria strains.</title>
        <authorList>
            <person name="Klenk H.-P."/>
        </authorList>
    </citation>
    <scope>NUCLEOTIDE SEQUENCE [LARGE SCALE GENOMIC DNA]</scope>
    <source>
        <strain evidence="27 28">DSM 24723</strain>
    </source>
</reference>
<dbReference type="SMART" id="SM00387">
    <property type="entry name" value="HATPase_c"/>
    <property type="match status" value="1"/>
</dbReference>
<feature type="transmembrane region" description="Helical" evidence="24">
    <location>
        <begin position="729"/>
        <end position="752"/>
    </location>
</feature>
<comment type="cofactor">
    <cofactor evidence="3">
        <name>Mg(2+)</name>
        <dbReference type="ChEBI" id="CHEBI:18420"/>
    </cofactor>
</comment>
<feature type="transmembrane region" description="Helical" evidence="24">
    <location>
        <begin position="607"/>
        <end position="629"/>
    </location>
</feature>
<evidence type="ECO:0000256" key="14">
    <source>
        <dbReference type="ARBA" id="ARBA00022842"/>
    </source>
</evidence>
<dbReference type="SUPFAM" id="SSF158472">
    <property type="entry name" value="HAMP domain-like"/>
    <property type="match status" value="1"/>
</dbReference>
<dbReference type="InterPro" id="IPR050980">
    <property type="entry name" value="2C_sensor_his_kinase"/>
</dbReference>
<dbReference type="SMART" id="SM00304">
    <property type="entry name" value="HAMP"/>
    <property type="match status" value="1"/>
</dbReference>
<comment type="caution">
    <text evidence="27">The sequence shown here is derived from an EMBL/GenBank/DDBJ whole genome shotgun (WGS) entry which is preliminary data.</text>
</comment>
<evidence type="ECO:0000256" key="3">
    <source>
        <dbReference type="ARBA" id="ARBA00001946"/>
    </source>
</evidence>
<keyword evidence="7" id="KW-0597">Phosphoprotein</keyword>
<feature type="compositionally biased region" description="Low complexity" evidence="23">
    <location>
        <begin position="371"/>
        <end position="396"/>
    </location>
</feature>
<evidence type="ECO:0000256" key="20">
    <source>
        <dbReference type="ARBA" id="ARBA00023211"/>
    </source>
</evidence>
<dbReference type="InterPro" id="IPR036890">
    <property type="entry name" value="HATPase_C_sf"/>
</dbReference>
<dbReference type="PROSITE" id="PS50885">
    <property type="entry name" value="HAMP"/>
    <property type="match status" value="1"/>
</dbReference>
<evidence type="ECO:0000256" key="23">
    <source>
        <dbReference type="SAM" id="MobiDB-lite"/>
    </source>
</evidence>
<dbReference type="Gene3D" id="1.10.287.130">
    <property type="match status" value="1"/>
</dbReference>
<feature type="transmembrane region" description="Helical" evidence="24">
    <location>
        <begin position="654"/>
        <end position="676"/>
    </location>
</feature>
<dbReference type="Gene3D" id="6.10.340.10">
    <property type="match status" value="1"/>
</dbReference>
<comment type="cofactor">
    <cofactor evidence="2">
        <name>Mn(2+)</name>
        <dbReference type="ChEBI" id="CHEBI:29035"/>
    </cofactor>
</comment>
<dbReference type="CDD" id="cd06225">
    <property type="entry name" value="HAMP"/>
    <property type="match status" value="1"/>
</dbReference>
<keyword evidence="17" id="KW-0902">Two-component regulatory system</keyword>
<dbReference type="Pfam" id="PF00672">
    <property type="entry name" value="HAMP"/>
    <property type="match status" value="1"/>
</dbReference>
<dbReference type="EMBL" id="JACBZX010000001">
    <property type="protein sequence ID" value="NYG35683.1"/>
    <property type="molecule type" value="Genomic_DNA"/>
</dbReference>
<evidence type="ECO:0000256" key="21">
    <source>
        <dbReference type="ARBA" id="ARBA00040454"/>
    </source>
</evidence>
<evidence type="ECO:0000256" key="9">
    <source>
        <dbReference type="ARBA" id="ARBA00022692"/>
    </source>
</evidence>
<evidence type="ECO:0000259" key="26">
    <source>
        <dbReference type="PROSITE" id="PS50885"/>
    </source>
</evidence>
<dbReference type="GO" id="GO:0004721">
    <property type="term" value="F:phosphoprotein phosphatase activity"/>
    <property type="evidence" value="ECO:0007669"/>
    <property type="project" value="UniProtKB-KW"/>
</dbReference>
<evidence type="ECO:0000256" key="24">
    <source>
        <dbReference type="SAM" id="Phobius"/>
    </source>
</evidence>
<feature type="transmembrane region" description="Helical" evidence="24">
    <location>
        <begin position="438"/>
        <end position="455"/>
    </location>
</feature>
<evidence type="ECO:0000256" key="6">
    <source>
        <dbReference type="ARBA" id="ARBA00022475"/>
    </source>
</evidence>
<keyword evidence="20" id="KW-0464">Manganese</keyword>
<evidence type="ECO:0000313" key="28">
    <source>
        <dbReference type="Proteomes" id="UP000592181"/>
    </source>
</evidence>
<dbReference type="SUPFAM" id="SSF55874">
    <property type="entry name" value="ATPase domain of HSP90 chaperone/DNA topoisomerase II/histidine kinase"/>
    <property type="match status" value="1"/>
</dbReference>
<dbReference type="Proteomes" id="UP000592181">
    <property type="component" value="Unassembled WGS sequence"/>
</dbReference>
<keyword evidence="10" id="KW-0547">Nucleotide-binding</keyword>
<keyword evidence="14" id="KW-0460">Magnesium</keyword>
<evidence type="ECO:0000256" key="4">
    <source>
        <dbReference type="ARBA" id="ARBA00004651"/>
    </source>
</evidence>
<keyword evidence="28" id="KW-1185">Reference proteome</keyword>
<dbReference type="InterPro" id="IPR005467">
    <property type="entry name" value="His_kinase_dom"/>
</dbReference>
<dbReference type="Pfam" id="PF02518">
    <property type="entry name" value="HATPase_c"/>
    <property type="match status" value="1"/>
</dbReference>
<feature type="compositionally biased region" description="Basic and acidic residues" evidence="23">
    <location>
        <begin position="355"/>
        <end position="370"/>
    </location>
</feature>
<keyword evidence="16 24" id="KW-1133">Transmembrane helix</keyword>
<feature type="region of interest" description="Disordered" evidence="23">
    <location>
        <begin position="337"/>
        <end position="412"/>
    </location>
</feature>
<feature type="transmembrane region" description="Helical" evidence="24">
    <location>
        <begin position="696"/>
        <end position="717"/>
    </location>
</feature>
<dbReference type="InterPro" id="IPR003594">
    <property type="entry name" value="HATPase_dom"/>
</dbReference>
<keyword evidence="6" id="KW-1003">Cell membrane</keyword>
<keyword evidence="24" id="KW-0472">Membrane</keyword>
<keyword evidence="11 27" id="KW-0418">Kinase</keyword>
<dbReference type="Gene3D" id="3.30.565.10">
    <property type="entry name" value="Histidine kinase-like ATPase, C-terminal domain"/>
    <property type="match status" value="1"/>
</dbReference>
<evidence type="ECO:0000256" key="7">
    <source>
        <dbReference type="ARBA" id="ARBA00022553"/>
    </source>
</evidence>
<feature type="transmembrane region" description="Helical" evidence="24">
    <location>
        <begin position="510"/>
        <end position="543"/>
    </location>
</feature>
<dbReference type="AlphaFoldDB" id="A0A852X4I3"/>
<keyword evidence="9 24" id="KW-0812">Transmembrane</keyword>
<evidence type="ECO:0000256" key="1">
    <source>
        <dbReference type="ARBA" id="ARBA00000085"/>
    </source>
</evidence>
<dbReference type="InterPro" id="IPR004358">
    <property type="entry name" value="Sig_transdc_His_kin-like_C"/>
</dbReference>
<feature type="transmembrane region" description="Helical" evidence="24">
    <location>
        <begin position="17"/>
        <end position="36"/>
    </location>
</feature>
<dbReference type="PRINTS" id="PR00344">
    <property type="entry name" value="BCTRLSENSOR"/>
</dbReference>
<dbReference type="SUPFAM" id="SSF47384">
    <property type="entry name" value="Homodimeric domain of signal transducing histidine kinase"/>
    <property type="match status" value="1"/>
</dbReference>
<dbReference type="CDD" id="cd00075">
    <property type="entry name" value="HATPase"/>
    <property type="match status" value="1"/>
</dbReference>
<feature type="transmembrane region" description="Helical" evidence="24">
    <location>
        <begin position="461"/>
        <end position="478"/>
    </location>
</feature>
<dbReference type="GO" id="GO:0005886">
    <property type="term" value="C:plasma membrane"/>
    <property type="evidence" value="ECO:0007669"/>
    <property type="project" value="UniProtKB-SubCell"/>
</dbReference>
<evidence type="ECO:0000256" key="5">
    <source>
        <dbReference type="ARBA" id="ARBA00012438"/>
    </source>
</evidence>
<name>A0A852X4I3_9MICO</name>
<evidence type="ECO:0000256" key="11">
    <source>
        <dbReference type="ARBA" id="ARBA00022777"/>
    </source>
</evidence>
<accession>A0A852X4I3</accession>
<dbReference type="CDD" id="cd00082">
    <property type="entry name" value="HisKA"/>
    <property type="match status" value="1"/>
</dbReference>
<organism evidence="27 28">
    <name type="scientific">Janibacter alkaliphilus</name>
    <dbReference type="NCBI Taxonomy" id="1069963"/>
    <lineage>
        <taxon>Bacteria</taxon>
        <taxon>Bacillati</taxon>
        <taxon>Actinomycetota</taxon>
        <taxon>Actinomycetes</taxon>
        <taxon>Micrococcales</taxon>
        <taxon>Intrasporangiaceae</taxon>
        <taxon>Janibacter</taxon>
    </lineage>
</organism>